<dbReference type="PROSITE" id="PS50043">
    <property type="entry name" value="HTH_LUXR_2"/>
    <property type="match status" value="1"/>
</dbReference>
<dbReference type="SUPFAM" id="SSF46894">
    <property type="entry name" value="C-terminal effector domain of the bipartite response regulators"/>
    <property type="match status" value="1"/>
</dbReference>
<gene>
    <name evidence="5" type="ORF">N425_10705</name>
</gene>
<organism evidence="5 6">
    <name type="scientific">Tannerella sp. oral taxon BU063 isolate Cell 2</name>
    <dbReference type="NCBI Taxonomy" id="1411148"/>
    <lineage>
        <taxon>Bacteria</taxon>
        <taxon>Pseudomonadati</taxon>
        <taxon>Bacteroidota</taxon>
        <taxon>Bacteroidia</taxon>
        <taxon>Bacteroidales</taxon>
        <taxon>Tannerellaceae</taxon>
        <taxon>Tannerella</taxon>
    </lineage>
</organism>
<keyword evidence="2" id="KW-0238">DNA-binding</keyword>
<evidence type="ECO:0000256" key="2">
    <source>
        <dbReference type="ARBA" id="ARBA00023125"/>
    </source>
</evidence>
<dbReference type="PANTHER" id="PTHR44688:SF16">
    <property type="entry name" value="DNA-BINDING TRANSCRIPTIONAL ACTIVATOR DEVR_DOSR"/>
    <property type="match status" value="1"/>
</dbReference>
<dbReference type="InterPro" id="IPR016032">
    <property type="entry name" value="Sig_transdc_resp-reg_C-effctor"/>
</dbReference>
<reference evidence="5 6" key="1">
    <citation type="submission" date="2013-11" db="EMBL/GenBank/DDBJ databases">
        <title>Single cell genomics of uncultured Tannerella BU063 (oral taxon 286).</title>
        <authorList>
            <person name="Beall C.J."/>
            <person name="Campbell A.G."/>
            <person name="Griffen A.L."/>
            <person name="Podar M."/>
            <person name="Leys E.J."/>
        </authorList>
    </citation>
    <scope>NUCLEOTIDE SEQUENCE [LARGE SCALE GENOMIC DNA]</scope>
    <source>
        <strain evidence="5">Cell 2</strain>
    </source>
</reference>
<accession>W2C272</accession>
<dbReference type="PATRIC" id="fig|1411148.3.peg.1738"/>
<dbReference type="PROSITE" id="PS00622">
    <property type="entry name" value="HTH_LUXR_1"/>
    <property type="match status" value="1"/>
</dbReference>
<dbReference type="InterPro" id="IPR000792">
    <property type="entry name" value="Tscrpt_reg_LuxR_C"/>
</dbReference>
<evidence type="ECO:0000259" key="4">
    <source>
        <dbReference type="PROSITE" id="PS50043"/>
    </source>
</evidence>
<dbReference type="PRINTS" id="PR00038">
    <property type="entry name" value="HTHLUXR"/>
</dbReference>
<dbReference type="AlphaFoldDB" id="W2C272"/>
<dbReference type="GO" id="GO:0003677">
    <property type="term" value="F:DNA binding"/>
    <property type="evidence" value="ECO:0007669"/>
    <property type="project" value="UniProtKB-KW"/>
</dbReference>
<sequence>MSRKKKVLIVEPSIIIKEGLIKILGKSPELDVLRPSDGTEDYAERISVARPDILLINPTVMPYSKRYPVYSLAQEYPHMTIIALVYQYIDNAILHAFHSVLEIRESAERIVDIILEAYASTSDRAEMLDPAGGHELTRRETDVLVLVAKGLMSKEIAERLHISVHTVISHRKNITRKTNIKSVAGLALYALMNNLMEEGDAS</sequence>
<protein>
    <recommendedName>
        <fullName evidence="4">HTH luxR-type domain-containing protein</fullName>
    </recommendedName>
</protein>
<dbReference type="SMART" id="SM00421">
    <property type="entry name" value="HTH_LUXR"/>
    <property type="match status" value="1"/>
</dbReference>
<dbReference type="Proteomes" id="UP000018837">
    <property type="component" value="Unassembled WGS sequence"/>
</dbReference>
<dbReference type="Pfam" id="PF00196">
    <property type="entry name" value="GerE"/>
    <property type="match status" value="1"/>
</dbReference>
<feature type="domain" description="HTH luxR-type" evidence="4">
    <location>
        <begin position="129"/>
        <end position="194"/>
    </location>
</feature>
<evidence type="ECO:0000256" key="3">
    <source>
        <dbReference type="ARBA" id="ARBA00023163"/>
    </source>
</evidence>
<comment type="caution">
    <text evidence="5">The sequence shown here is derived from an EMBL/GenBank/DDBJ whole genome shotgun (WGS) entry which is preliminary data.</text>
</comment>
<name>W2C272_9BACT</name>
<proteinExistence type="predicted"/>
<dbReference type="Gene3D" id="3.40.50.2300">
    <property type="match status" value="1"/>
</dbReference>
<evidence type="ECO:0000313" key="5">
    <source>
        <dbReference type="EMBL" id="ETK01275.1"/>
    </source>
</evidence>
<keyword evidence="1" id="KW-0805">Transcription regulation</keyword>
<evidence type="ECO:0000256" key="1">
    <source>
        <dbReference type="ARBA" id="ARBA00023015"/>
    </source>
</evidence>
<dbReference type="PANTHER" id="PTHR44688">
    <property type="entry name" value="DNA-BINDING TRANSCRIPTIONAL ACTIVATOR DEVR_DOSR"/>
    <property type="match status" value="1"/>
</dbReference>
<dbReference type="CDD" id="cd06170">
    <property type="entry name" value="LuxR_C_like"/>
    <property type="match status" value="1"/>
</dbReference>
<keyword evidence="3" id="KW-0804">Transcription</keyword>
<dbReference type="EMBL" id="AYUF01000486">
    <property type="protein sequence ID" value="ETK01275.1"/>
    <property type="molecule type" value="Genomic_DNA"/>
</dbReference>
<dbReference type="GO" id="GO:0006355">
    <property type="term" value="P:regulation of DNA-templated transcription"/>
    <property type="evidence" value="ECO:0007669"/>
    <property type="project" value="InterPro"/>
</dbReference>
<evidence type="ECO:0000313" key="6">
    <source>
        <dbReference type="Proteomes" id="UP000018837"/>
    </source>
</evidence>